<accession>A0A210QN86</accession>
<feature type="region of interest" description="Disordered" evidence="1">
    <location>
        <begin position="702"/>
        <end position="770"/>
    </location>
</feature>
<feature type="domain" description="Mediator of RNA polymerase II transcription subunit 14 RM6" evidence="3">
    <location>
        <begin position="404"/>
        <end position="471"/>
    </location>
</feature>
<reference evidence="7 8" key="1">
    <citation type="journal article" date="2017" name="Nat. Ecol. Evol.">
        <title>Scallop genome provides insights into evolution of bilaterian karyotype and development.</title>
        <authorList>
            <person name="Wang S."/>
            <person name="Zhang J."/>
            <person name="Jiao W."/>
            <person name="Li J."/>
            <person name="Xun X."/>
            <person name="Sun Y."/>
            <person name="Guo X."/>
            <person name="Huan P."/>
            <person name="Dong B."/>
            <person name="Zhang L."/>
            <person name="Hu X."/>
            <person name="Sun X."/>
            <person name="Wang J."/>
            <person name="Zhao C."/>
            <person name="Wang Y."/>
            <person name="Wang D."/>
            <person name="Huang X."/>
            <person name="Wang R."/>
            <person name="Lv J."/>
            <person name="Li Y."/>
            <person name="Zhang Z."/>
            <person name="Liu B."/>
            <person name="Lu W."/>
            <person name="Hui Y."/>
            <person name="Liang J."/>
            <person name="Zhou Z."/>
            <person name="Hou R."/>
            <person name="Li X."/>
            <person name="Liu Y."/>
            <person name="Li H."/>
            <person name="Ning X."/>
            <person name="Lin Y."/>
            <person name="Zhao L."/>
            <person name="Xing Q."/>
            <person name="Dou J."/>
            <person name="Li Y."/>
            <person name="Mao J."/>
            <person name="Guo H."/>
            <person name="Dou H."/>
            <person name="Li T."/>
            <person name="Mu C."/>
            <person name="Jiang W."/>
            <person name="Fu Q."/>
            <person name="Fu X."/>
            <person name="Miao Y."/>
            <person name="Liu J."/>
            <person name="Yu Q."/>
            <person name="Li R."/>
            <person name="Liao H."/>
            <person name="Li X."/>
            <person name="Kong Y."/>
            <person name="Jiang Z."/>
            <person name="Chourrout D."/>
            <person name="Li R."/>
            <person name="Bao Z."/>
        </authorList>
    </citation>
    <scope>NUCLEOTIDE SEQUENCE [LARGE SCALE GENOMIC DNA]</scope>
    <source>
        <strain evidence="7 8">PY_sf001</strain>
    </source>
</reference>
<dbReference type="InterPro" id="IPR056878">
    <property type="entry name" value="RM5_Med14"/>
</dbReference>
<dbReference type="Pfam" id="PF25069">
    <property type="entry name" value="Med14_C"/>
    <property type="match status" value="1"/>
</dbReference>
<dbReference type="AlphaFoldDB" id="A0A210QN86"/>
<dbReference type="InterPro" id="IPR056879">
    <property type="entry name" value="RM3_Med14"/>
</dbReference>
<dbReference type="InterPro" id="IPR013947">
    <property type="entry name" value="Mediator_Med14"/>
</dbReference>
<dbReference type="InterPro" id="IPR055107">
    <property type="entry name" value="Med14_RM8"/>
</dbReference>
<organism evidence="7 8">
    <name type="scientific">Mizuhopecten yessoensis</name>
    <name type="common">Japanese scallop</name>
    <name type="synonym">Patinopecten yessoensis</name>
    <dbReference type="NCBI Taxonomy" id="6573"/>
    <lineage>
        <taxon>Eukaryota</taxon>
        <taxon>Metazoa</taxon>
        <taxon>Spiralia</taxon>
        <taxon>Lophotrochozoa</taxon>
        <taxon>Mollusca</taxon>
        <taxon>Bivalvia</taxon>
        <taxon>Autobranchia</taxon>
        <taxon>Pteriomorphia</taxon>
        <taxon>Pectinida</taxon>
        <taxon>Pectinoidea</taxon>
        <taxon>Pectinidae</taxon>
        <taxon>Mizuhopecten</taxon>
    </lineage>
</organism>
<dbReference type="Pfam" id="PF22983">
    <property type="entry name" value="RM8_Med14"/>
    <property type="match status" value="1"/>
</dbReference>
<feature type="compositionally biased region" description="Low complexity" evidence="1">
    <location>
        <begin position="679"/>
        <end position="690"/>
    </location>
</feature>
<feature type="domain" description="Mediator of RNA polymerase II transcription subunit 14 RM8" evidence="2">
    <location>
        <begin position="823"/>
        <end position="896"/>
    </location>
</feature>
<evidence type="ECO:0000256" key="1">
    <source>
        <dbReference type="SAM" id="MobiDB-lite"/>
    </source>
</evidence>
<comment type="caution">
    <text evidence="7">The sequence shown here is derived from an EMBL/GenBank/DDBJ whole genome shotgun (WGS) entry which is preliminary data.</text>
</comment>
<dbReference type="Pfam" id="PF22984">
    <property type="entry name" value="RM6_Med14"/>
    <property type="match status" value="1"/>
</dbReference>
<evidence type="ECO:0000313" key="8">
    <source>
        <dbReference type="Proteomes" id="UP000242188"/>
    </source>
</evidence>
<dbReference type="InterPro" id="IPR056877">
    <property type="entry name" value="Med14_C"/>
</dbReference>
<evidence type="ECO:0000313" key="7">
    <source>
        <dbReference type="EMBL" id="OWF50203.1"/>
    </source>
</evidence>
<evidence type="ECO:0000259" key="3">
    <source>
        <dbReference type="Pfam" id="PF22984"/>
    </source>
</evidence>
<dbReference type="EMBL" id="NEDP02002733">
    <property type="protein sequence ID" value="OWF50203.1"/>
    <property type="molecule type" value="Genomic_DNA"/>
</dbReference>
<feature type="domain" description="Mediator of RNA polymerase II transcription subunit 14 RM5" evidence="5">
    <location>
        <begin position="279"/>
        <end position="364"/>
    </location>
</feature>
<dbReference type="GO" id="GO:0016592">
    <property type="term" value="C:mediator complex"/>
    <property type="evidence" value="ECO:0007669"/>
    <property type="project" value="InterPro"/>
</dbReference>
<dbReference type="GO" id="GO:0070847">
    <property type="term" value="C:core mediator complex"/>
    <property type="evidence" value="ECO:0007669"/>
    <property type="project" value="TreeGrafter"/>
</dbReference>
<dbReference type="Proteomes" id="UP000242188">
    <property type="component" value="Unassembled WGS sequence"/>
</dbReference>
<sequence length="1058" mass="117488">MQTIEVRTHAKLQDLAKEMKRYKVEKCEMKDLPTALHIPVLHPCMESEHLRIMIDSQRGTMMASTPAQTDLQVIDDITECLNSDKKGLDKLIVNLRLQLCLLRCEKSIQYLQTSCLRHLPLINLDNHPLDTLGPHRLYIRIPKQSSHYVVLSLREKKDRCVEYKYYLVETTACTADGTELDLSDDIGAKLFRSAGRLLPLDTFAFTHGPYSKVFDDDEETEVELQRRKRKVLLGEMEEPHAKRQKGAAYYVPELSYILASCEERIPLVAVGHEFERNGVVHSGIQVDSEGSCFCLSILSLPDVEGCNKRACDGLKKALLSLKLRILNKPSRNWIVEFLFAKAPLETTNKKESGPVQRVIFMHELNLDNLKKVVKEVIDEWYSICHLYSLVADFAEIYNDQRSGLRSTVDVHSYSYRKLTLVYGPNRSSLIHIQWKSDSKQFVVTFGTIGPSITINPHVIMSTQIQQELSCHRNLAQIAQVLHDTWSPLMSINKLANIIMHAPIANNTNRLAQSFCVIPQSTTHVRISYRSISSIDVHFRSNKIVAIESSKVVEGFNPISLLKAFLNMYVDDAIIGRHNRRMSTTEDDSPSSPVGMDTMDMFSLSSGPSMGSPASRQRQDGGLRFPSPMTPPSNPHTPASPSAARMSGIAPSPSTALIGTPSPGTLLGAGSPGNPQLHVPSPSSFVPTPSPGSLGIHMQSPASQFMGSQGMEGSPFASSGLAMPSPGQRNWPNSPSVPGPSPVSRHGTATSPGHPALHSPQTMKDGEHMMGHPSRVFTHRSWAASIPTLLSHNAFDTLLTPLGPGKVTSPLERFFGCVLFTRNLPRIIQNEENLTLVRSSDANVVMFKVENLQFRVSFNATTLQSLHMNTTNLTDSRDPFPTELINILERFFEVKVATHPYKVNALRAFCRLLPLPSRILKDCIQIMRLEMMNETRNTKWTVAFCLTIPPSAASIAPAGAAAIAVKQKMVLMLQLTRADVQLPPGVEPQSIIVQLLYDFNANTVIQMEVPSRNQPAQQPTQAHMAVSAFLKKIEMHQTTSECALFPTVHKLMQGLVIPG</sequence>
<proteinExistence type="predicted"/>
<keyword evidence="8" id="KW-1185">Reference proteome</keyword>
<dbReference type="PANTHER" id="PTHR12809:SF2">
    <property type="entry name" value="MEDIATOR OF RNA POLYMERASE II TRANSCRIPTION SUBUNIT 14"/>
    <property type="match status" value="1"/>
</dbReference>
<evidence type="ECO:0000259" key="6">
    <source>
        <dbReference type="Pfam" id="PF25069"/>
    </source>
</evidence>
<dbReference type="GO" id="GO:0006357">
    <property type="term" value="P:regulation of transcription by RNA polymerase II"/>
    <property type="evidence" value="ECO:0007669"/>
    <property type="project" value="InterPro"/>
</dbReference>
<dbReference type="STRING" id="6573.A0A210QN86"/>
<evidence type="ECO:0000259" key="5">
    <source>
        <dbReference type="Pfam" id="PF25067"/>
    </source>
</evidence>
<dbReference type="PANTHER" id="PTHR12809">
    <property type="entry name" value="MEDIATOR COMPLEX SUBUNIT"/>
    <property type="match status" value="1"/>
</dbReference>
<gene>
    <name evidence="7" type="ORF">KP79_PYT06732</name>
</gene>
<feature type="domain" description="Mediator of RNA polymerase II transcription subunit 14 RM3" evidence="4">
    <location>
        <begin position="1"/>
        <end position="104"/>
    </location>
</feature>
<evidence type="ECO:0000259" key="4">
    <source>
        <dbReference type="Pfam" id="PF25065"/>
    </source>
</evidence>
<feature type="compositionally biased region" description="Polar residues" evidence="1">
    <location>
        <begin position="602"/>
        <end position="615"/>
    </location>
</feature>
<feature type="region of interest" description="Disordered" evidence="1">
    <location>
        <begin position="580"/>
        <end position="690"/>
    </location>
</feature>
<dbReference type="Pfam" id="PF25067">
    <property type="entry name" value="RM5_Med14"/>
    <property type="match status" value="1"/>
</dbReference>
<evidence type="ECO:0000259" key="2">
    <source>
        <dbReference type="Pfam" id="PF22983"/>
    </source>
</evidence>
<dbReference type="InterPro" id="IPR055114">
    <property type="entry name" value="Med14_RM6"/>
</dbReference>
<dbReference type="GO" id="GO:0003712">
    <property type="term" value="F:transcription coregulator activity"/>
    <property type="evidence" value="ECO:0007669"/>
    <property type="project" value="InterPro"/>
</dbReference>
<protein>
    <submittedName>
        <fullName evidence="7">Mediator of RNA polymerase II transcription subunit 14</fullName>
    </submittedName>
</protein>
<dbReference type="OrthoDB" id="205099at2759"/>
<dbReference type="Pfam" id="PF25065">
    <property type="entry name" value="RM3_Med14"/>
    <property type="match status" value="1"/>
</dbReference>
<feature type="domain" description="Mediator of RNA polymerase II transcription subunit 14 C-terminal" evidence="6">
    <location>
        <begin position="913"/>
        <end position="1057"/>
    </location>
</feature>
<name>A0A210QN86_MIZYE</name>